<evidence type="ECO:0000256" key="7">
    <source>
        <dbReference type="SAM" id="Phobius"/>
    </source>
</evidence>
<comment type="subcellular location">
    <subcellularLocation>
        <location evidence="1">Membrane</location>
        <topology evidence="1">Multi-pass membrane protein</topology>
    </subcellularLocation>
</comment>
<proteinExistence type="inferred from homology"/>
<evidence type="ECO:0000313" key="8">
    <source>
        <dbReference type="EMBL" id="MFD1440684.1"/>
    </source>
</evidence>
<evidence type="ECO:0000256" key="5">
    <source>
        <dbReference type="ARBA" id="ARBA00022989"/>
    </source>
</evidence>
<dbReference type="Pfam" id="PF00860">
    <property type="entry name" value="Xan_ur_permease"/>
    <property type="match status" value="1"/>
</dbReference>
<feature type="transmembrane region" description="Helical" evidence="7">
    <location>
        <begin position="164"/>
        <end position="183"/>
    </location>
</feature>
<feature type="transmembrane region" description="Helical" evidence="7">
    <location>
        <begin position="317"/>
        <end position="340"/>
    </location>
</feature>
<keyword evidence="4 7" id="KW-0812">Transmembrane</keyword>
<dbReference type="InterPro" id="IPR006042">
    <property type="entry name" value="Xan_ur_permease"/>
</dbReference>
<dbReference type="RefSeq" id="WP_125754491.1">
    <property type="nucleotide sequence ID" value="NZ_JBHTOK010000019.1"/>
</dbReference>
<dbReference type="NCBIfam" id="TIGR00801">
    <property type="entry name" value="ncs2"/>
    <property type="match status" value="1"/>
</dbReference>
<feature type="transmembrane region" description="Helical" evidence="7">
    <location>
        <begin position="380"/>
        <end position="396"/>
    </location>
</feature>
<dbReference type="EMBL" id="JBHTOK010000019">
    <property type="protein sequence ID" value="MFD1440684.1"/>
    <property type="molecule type" value="Genomic_DNA"/>
</dbReference>
<name>A0ABW4CV64_9LACO</name>
<feature type="transmembrane region" description="Helical" evidence="7">
    <location>
        <begin position="190"/>
        <end position="210"/>
    </location>
</feature>
<keyword evidence="6 7" id="KW-0472">Membrane</keyword>
<dbReference type="PROSITE" id="PS01116">
    <property type="entry name" value="XANTH_URACIL_PERMASE"/>
    <property type="match status" value="1"/>
</dbReference>
<keyword evidence="5 7" id="KW-1133">Transmembrane helix</keyword>
<feature type="transmembrane region" description="Helical" evidence="7">
    <location>
        <begin position="402"/>
        <end position="420"/>
    </location>
</feature>
<protein>
    <submittedName>
        <fullName evidence="8">Uracil-xanthine permease family protein</fullName>
    </submittedName>
</protein>
<sequence>MAKFHDDDAVLDIHDKPGFGQWVGLSIQHLFAMFGSTVLVPILVGLDPSIALFSSGVGTLIYILITRGKIPAYMGSSFSFIVVMQSLMKTTGYPGIAQGTIAVGCVYLIVALIVNFAGSAWIDKALPPIVVGPIVMVIGLSLAGTAATDATMRAVSATKSVYDIRYFAVAMLTLAFTIIYNMYLKKFISLLPILLGLITGYVIALLFGIVDFTPVMQAKWFSLPAFQIPFLTYQPKFYWGAVLSMAPIAFVTMTEHMGHIMVLDEMTHRNFFKDPGLNHTLAGDGTASIIAGFVGGPPVTSYGENIGVMAMTKVHSVYVLAGAGMFAVLFAFIGKLSALIRTIPSPVIGGISFLLFGVIASNGLKVLIDNKVDFNKKRNLMIGSTILVIGIGNASLQFAGYTFSGLAIATVIGILLNFILPQQAANEEEPVDAKKL</sequence>
<feature type="transmembrane region" description="Helical" evidence="7">
    <location>
        <begin position="125"/>
        <end position="144"/>
    </location>
</feature>
<evidence type="ECO:0000256" key="6">
    <source>
        <dbReference type="ARBA" id="ARBA00023136"/>
    </source>
</evidence>
<dbReference type="PANTHER" id="PTHR42810:SF2">
    <property type="entry name" value="PURINE PERMEASE C1399.01C-RELATED"/>
    <property type="match status" value="1"/>
</dbReference>
<keyword evidence="9" id="KW-1185">Reference proteome</keyword>
<keyword evidence="3" id="KW-0813">Transport</keyword>
<reference evidence="9" key="1">
    <citation type="journal article" date="2019" name="Int. J. Syst. Evol. Microbiol.">
        <title>The Global Catalogue of Microorganisms (GCM) 10K type strain sequencing project: providing services to taxonomists for standard genome sequencing and annotation.</title>
        <authorList>
            <consortium name="The Broad Institute Genomics Platform"/>
            <consortium name="The Broad Institute Genome Sequencing Center for Infectious Disease"/>
            <person name="Wu L."/>
            <person name="Ma J."/>
        </authorList>
    </citation>
    <scope>NUCLEOTIDE SEQUENCE [LARGE SCALE GENOMIC DNA]</scope>
    <source>
        <strain evidence="9">CCM 8912</strain>
    </source>
</reference>
<organism evidence="8 9">
    <name type="scientific">Lacticaseibacillus hegangensis</name>
    <dbReference type="NCBI Taxonomy" id="2486010"/>
    <lineage>
        <taxon>Bacteria</taxon>
        <taxon>Bacillati</taxon>
        <taxon>Bacillota</taxon>
        <taxon>Bacilli</taxon>
        <taxon>Lactobacillales</taxon>
        <taxon>Lactobacillaceae</taxon>
        <taxon>Lacticaseibacillus</taxon>
    </lineage>
</organism>
<gene>
    <name evidence="8" type="ORF">ACFQ5K_04665</name>
</gene>
<dbReference type="Proteomes" id="UP001597212">
    <property type="component" value="Unassembled WGS sequence"/>
</dbReference>
<evidence type="ECO:0000256" key="3">
    <source>
        <dbReference type="ARBA" id="ARBA00022448"/>
    </source>
</evidence>
<feature type="transmembrane region" description="Helical" evidence="7">
    <location>
        <begin position="100"/>
        <end position="118"/>
    </location>
</feature>
<feature type="transmembrane region" description="Helical" evidence="7">
    <location>
        <begin position="237"/>
        <end position="263"/>
    </location>
</feature>
<feature type="transmembrane region" description="Helical" evidence="7">
    <location>
        <begin position="38"/>
        <end position="63"/>
    </location>
</feature>
<comment type="similarity">
    <text evidence="2">Belongs to the nucleobase:cation symporter-2 (NCS2) (TC 2.A.40) family.</text>
</comment>
<evidence type="ECO:0000256" key="2">
    <source>
        <dbReference type="ARBA" id="ARBA00008821"/>
    </source>
</evidence>
<evidence type="ECO:0000256" key="4">
    <source>
        <dbReference type="ARBA" id="ARBA00022692"/>
    </source>
</evidence>
<evidence type="ECO:0000313" key="9">
    <source>
        <dbReference type="Proteomes" id="UP001597212"/>
    </source>
</evidence>
<dbReference type="PANTHER" id="PTHR42810">
    <property type="entry name" value="PURINE PERMEASE C1399.01C-RELATED"/>
    <property type="match status" value="1"/>
</dbReference>
<accession>A0ABW4CV64</accession>
<feature type="transmembrane region" description="Helical" evidence="7">
    <location>
        <begin position="346"/>
        <end position="368"/>
    </location>
</feature>
<dbReference type="InterPro" id="IPR006043">
    <property type="entry name" value="NCS2"/>
</dbReference>
<evidence type="ECO:0000256" key="1">
    <source>
        <dbReference type="ARBA" id="ARBA00004141"/>
    </source>
</evidence>
<comment type="caution">
    <text evidence="8">The sequence shown here is derived from an EMBL/GenBank/DDBJ whole genome shotgun (WGS) entry which is preliminary data.</text>
</comment>